<dbReference type="InterPro" id="IPR013815">
    <property type="entry name" value="ATP_grasp_subdomain_1"/>
</dbReference>
<evidence type="ECO:0000256" key="4">
    <source>
        <dbReference type="PROSITE-ProRule" id="PRU00409"/>
    </source>
</evidence>
<keyword evidence="3 4" id="KW-0067">ATP-binding</keyword>
<dbReference type="NCBIfam" id="NF009402">
    <property type="entry name" value="PRK12767.1-1"/>
    <property type="match status" value="1"/>
</dbReference>
<proteinExistence type="predicted"/>
<keyword evidence="7" id="KW-1185">Reference proteome</keyword>
<dbReference type="KEGG" id="ome:OLMES_5582"/>
<evidence type="ECO:0000256" key="3">
    <source>
        <dbReference type="ARBA" id="ARBA00022840"/>
    </source>
</evidence>
<dbReference type="SUPFAM" id="SSF56059">
    <property type="entry name" value="Glutathione synthetase ATP-binding domain-like"/>
    <property type="match status" value="1"/>
</dbReference>
<reference evidence="6 7" key="1">
    <citation type="submission" date="2017-05" db="EMBL/GenBank/DDBJ databases">
        <title>Genomic insights into alkan degradation activity of Oleiphilus messinensis.</title>
        <authorList>
            <person name="Kozyavkin S.A."/>
            <person name="Slesarev A.I."/>
            <person name="Golyshin P.N."/>
            <person name="Korzhenkov A."/>
            <person name="Golyshina O.N."/>
            <person name="Toshchakov S.V."/>
        </authorList>
    </citation>
    <scope>NUCLEOTIDE SEQUENCE [LARGE SCALE GENOMIC DNA]</scope>
    <source>
        <strain evidence="6 7">ME102</strain>
    </source>
</reference>
<name>A0A1Y0IGE1_9GAMM</name>
<evidence type="ECO:0000256" key="1">
    <source>
        <dbReference type="ARBA" id="ARBA00022598"/>
    </source>
</evidence>
<dbReference type="GO" id="GO:0046872">
    <property type="term" value="F:metal ion binding"/>
    <property type="evidence" value="ECO:0007669"/>
    <property type="project" value="InterPro"/>
</dbReference>
<accession>A0A1Y0IGE1</accession>
<dbReference type="InterPro" id="IPR003806">
    <property type="entry name" value="ATP-grasp_PylC-type"/>
</dbReference>
<dbReference type="Gene3D" id="3.30.1490.20">
    <property type="entry name" value="ATP-grasp fold, A domain"/>
    <property type="match status" value="1"/>
</dbReference>
<dbReference type="Gene3D" id="3.30.470.20">
    <property type="entry name" value="ATP-grasp fold, B domain"/>
    <property type="match status" value="1"/>
</dbReference>
<dbReference type="Pfam" id="PF02655">
    <property type="entry name" value="ATP-grasp_3"/>
    <property type="match status" value="1"/>
</dbReference>
<dbReference type="Gene3D" id="3.40.50.20">
    <property type="match status" value="1"/>
</dbReference>
<evidence type="ECO:0000313" key="6">
    <source>
        <dbReference type="EMBL" id="ARU59562.1"/>
    </source>
</evidence>
<protein>
    <submittedName>
        <fullName evidence="6">Carbamoyl phosphate synthase-like protein</fullName>
    </submittedName>
</protein>
<dbReference type="PANTHER" id="PTHR43585">
    <property type="entry name" value="FUMIPYRROLE BIOSYNTHESIS PROTEIN C"/>
    <property type="match status" value="1"/>
</dbReference>
<keyword evidence="2 4" id="KW-0547">Nucleotide-binding</keyword>
<dbReference type="RefSeq" id="WP_087464225.1">
    <property type="nucleotide sequence ID" value="NZ_CP021425.1"/>
</dbReference>
<organism evidence="6 7">
    <name type="scientific">Oleiphilus messinensis</name>
    <dbReference type="NCBI Taxonomy" id="141451"/>
    <lineage>
        <taxon>Bacteria</taxon>
        <taxon>Pseudomonadati</taxon>
        <taxon>Pseudomonadota</taxon>
        <taxon>Gammaproteobacteria</taxon>
        <taxon>Oceanospirillales</taxon>
        <taxon>Oleiphilaceae</taxon>
        <taxon>Oleiphilus</taxon>
    </lineage>
</organism>
<dbReference type="OrthoDB" id="9803010at2"/>
<dbReference type="AlphaFoldDB" id="A0A1Y0IGE1"/>
<gene>
    <name evidence="6" type="ORF">OLMES_5582</name>
</gene>
<dbReference type="GO" id="GO:0005524">
    <property type="term" value="F:ATP binding"/>
    <property type="evidence" value="ECO:0007669"/>
    <property type="project" value="UniProtKB-UniRule"/>
</dbReference>
<keyword evidence="1" id="KW-0436">Ligase</keyword>
<dbReference type="Proteomes" id="UP000196027">
    <property type="component" value="Chromosome"/>
</dbReference>
<dbReference type="InterPro" id="IPR011761">
    <property type="entry name" value="ATP-grasp"/>
</dbReference>
<dbReference type="EMBL" id="CP021425">
    <property type="protein sequence ID" value="ARU59562.1"/>
    <property type="molecule type" value="Genomic_DNA"/>
</dbReference>
<evidence type="ECO:0000256" key="2">
    <source>
        <dbReference type="ARBA" id="ARBA00022741"/>
    </source>
</evidence>
<evidence type="ECO:0000259" key="5">
    <source>
        <dbReference type="PROSITE" id="PS50975"/>
    </source>
</evidence>
<dbReference type="PANTHER" id="PTHR43585:SF2">
    <property type="entry name" value="ATP-GRASP ENZYME FSQD"/>
    <property type="match status" value="1"/>
</dbReference>
<dbReference type="PROSITE" id="PS50975">
    <property type="entry name" value="ATP_GRASP"/>
    <property type="match status" value="1"/>
</dbReference>
<feature type="domain" description="ATP-grasp" evidence="5">
    <location>
        <begin position="129"/>
        <end position="302"/>
    </location>
</feature>
<sequence length="326" mass="37120">MSRHTAIAVTGTGSLIGQAIIKSILRSDLCDEIELVGMDYFEQTVGSYWTEKNYLLPDILNPDVEEQSWLNSIISILSENAVKLLFIGVDFELPLFARYKSMIEEETGARLMVCSSQVIEIANDKYLTYQFLKENGLPHPRSFLPGELDFANLDYPLIVKPRKGARSVGLHKVSCEAELKTALHRVDDPIIQECVGTDDDEYTCGTIFLDDRLQKSIVLKRSLKEGNTYISHFKNDFPTRITEYLEAVANCLKPYGACNFQLRLDPDGTPKIFEINARHSGTTYIRSLFGYKEVEYIVNHLLFEKAISFDLREGTVIRYYEESLVQ</sequence>
<dbReference type="InterPro" id="IPR052032">
    <property type="entry name" value="ATP-dep_AA_Ligase"/>
</dbReference>
<dbReference type="GO" id="GO:0016874">
    <property type="term" value="F:ligase activity"/>
    <property type="evidence" value="ECO:0007669"/>
    <property type="project" value="UniProtKB-KW"/>
</dbReference>
<evidence type="ECO:0000313" key="7">
    <source>
        <dbReference type="Proteomes" id="UP000196027"/>
    </source>
</evidence>